<comment type="function">
    <text evidence="9">Acts as a magnesium transporter.</text>
</comment>
<evidence type="ECO:0000256" key="1">
    <source>
        <dbReference type="ARBA" id="ARBA00004141"/>
    </source>
</evidence>
<feature type="transmembrane region" description="Helical" evidence="9">
    <location>
        <begin position="361"/>
        <end position="380"/>
    </location>
</feature>
<evidence type="ECO:0000256" key="4">
    <source>
        <dbReference type="ARBA" id="ARBA00022692"/>
    </source>
</evidence>
<dbReference type="EMBL" id="CP158367">
    <property type="protein sequence ID" value="XBX73672.1"/>
    <property type="molecule type" value="Genomic_DNA"/>
</dbReference>
<feature type="domain" description="CBS" evidence="10">
    <location>
        <begin position="200"/>
        <end position="256"/>
    </location>
</feature>
<dbReference type="SUPFAM" id="SSF161093">
    <property type="entry name" value="MgtE membrane domain-like"/>
    <property type="match status" value="1"/>
</dbReference>
<dbReference type="InterPro" id="IPR006668">
    <property type="entry name" value="Mg_transptr_MgtE_intracell_dom"/>
</dbReference>
<comment type="similarity">
    <text evidence="2 9">Belongs to the SLC41A transporter family.</text>
</comment>
<sequence length="450" mass="49342">MTMEKEAWMKILRYLKIRDKARTDILDDILPQDIAEMITEMEPVEQSEVFELLNDEEAALILGELEIAEQANIISTMADKRSAKILHFMPSDDVADLLGGLENQKAQSILKNMNKEDVDEVTGLLNYPTDSAGGLMTTEYIAFKETTKVKQALSKLRELAPSAETVYYLYTVDEQERLVGVISLRELIASPDDETLSQIMRTNILSVNVETDQEEVASIVQKYDFLAIPVVNSENKLLGIITVDDIMDVIEEETTEDIYHLVGTSEKEGESLVHASVLATAKARLPWLIVCLLGGLISGFVIDSYEDTLASVIALAAFIPVIMDMGGNVGSQSSTVFVRGVATGEIMPKDMFGYFFKDFKVGLIMGIVCGVSVAGAAALWQGNPMLGVVVGLAMFCTVTLAATIGTLIPIFFVRLGVDPAVTAGPFVTTIKDVTGLMIYFYIAMTFMEYL</sequence>
<dbReference type="SMART" id="SM00116">
    <property type="entry name" value="CBS"/>
    <property type="match status" value="2"/>
</dbReference>
<keyword evidence="9" id="KW-1003">Cell membrane</keyword>
<keyword evidence="7 9" id="KW-0472">Membrane</keyword>
<reference evidence="11" key="1">
    <citation type="journal article" date="2013" name="Extremophiles">
        <title>Proteinivorax tanatarense gen. nov., sp. nov., an anaerobic, haloalkaliphilic, proteolytic bacterium isolated from a decaying algal bloom, and proposal of Proteinivoraceae fam. nov.</title>
        <authorList>
            <person name="Kevbrin V."/>
            <person name="Boltyanskaya Y."/>
            <person name="Zhilina T."/>
            <person name="Kolganova T."/>
            <person name="Lavrentjeva E."/>
            <person name="Kuznetsov B."/>
        </authorList>
    </citation>
    <scope>NUCLEOTIDE SEQUENCE</scope>
    <source>
        <strain evidence="11">Z-910T</strain>
    </source>
</reference>
<reference evidence="11" key="2">
    <citation type="submission" date="2024-06" db="EMBL/GenBank/DDBJ databases">
        <authorList>
            <person name="Petrova K.O."/>
            <person name="Toshchakov S.V."/>
            <person name="Boltjanskaja Y.V."/>
            <person name="Kevbrin V."/>
        </authorList>
    </citation>
    <scope>NUCLEOTIDE SEQUENCE</scope>
    <source>
        <strain evidence="11">Z-910T</strain>
    </source>
</reference>
<feature type="transmembrane region" description="Helical" evidence="9">
    <location>
        <begin position="285"/>
        <end position="302"/>
    </location>
</feature>
<keyword evidence="3 9" id="KW-0813">Transport</keyword>
<evidence type="ECO:0000313" key="11">
    <source>
        <dbReference type="EMBL" id="XBX73672.1"/>
    </source>
</evidence>
<accession>A0AAU7VHY6</accession>
<dbReference type="CDD" id="cd04606">
    <property type="entry name" value="CBS_pair_Mg_transporter"/>
    <property type="match status" value="1"/>
</dbReference>
<evidence type="ECO:0000256" key="2">
    <source>
        <dbReference type="ARBA" id="ARBA00009749"/>
    </source>
</evidence>
<dbReference type="SUPFAM" id="SSF158791">
    <property type="entry name" value="MgtE N-terminal domain-like"/>
    <property type="match status" value="1"/>
</dbReference>
<dbReference type="InterPro" id="IPR038076">
    <property type="entry name" value="MgtE_N_sf"/>
</dbReference>
<dbReference type="Gene3D" id="1.10.357.20">
    <property type="entry name" value="SLC41 divalent cation transporters, integral membrane domain"/>
    <property type="match status" value="1"/>
</dbReference>
<dbReference type="InterPro" id="IPR046342">
    <property type="entry name" value="CBS_dom_sf"/>
</dbReference>
<evidence type="ECO:0000256" key="8">
    <source>
        <dbReference type="PROSITE-ProRule" id="PRU00703"/>
    </source>
</evidence>
<dbReference type="NCBIfam" id="TIGR00400">
    <property type="entry name" value="mgtE"/>
    <property type="match status" value="1"/>
</dbReference>
<evidence type="ECO:0000256" key="9">
    <source>
        <dbReference type="RuleBase" id="RU362011"/>
    </source>
</evidence>
<comment type="subunit">
    <text evidence="9">Homodimer.</text>
</comment>
<keyword evidence="8" id="KW-0129">CBS domain</keyword>
<proteinExistence type="inferred from homology"/>
<dbReference type="PANTHER" id="PTHR43773">
    <property type="entry name" value="MAGNESIUM TRANSPORTER MGTE"/>
    <property type="match status" value="1"/>
</dbReference>
<name>A0AAU7VHY6_9FIRM</name>
<feature type="transmembrane region" description="Helical" evidence="9">
    <location>
        <begin position="308"/>
        <end position="329"/>
    </location>
</feature>
<dbReference type="Gene3D" id="3.10.580.10">
    <property type="entry name" value="CBS-domain"/>
    <property type="match status" value="1"/>
</dbReference>
<comment type="subcellular location">
    <subcellularLocation>
        <location evidence="9">Cell membrane</location>
        <topology evidence="9">Multi-pass membrane protein</topology>
    </subcellularLocation>
    <subcellularLocation>
        <location evidence="1">Membrane</location>
        <topology evidence="1">Multi-pass membrane protein</topology>
    </subcellularLocation>
</comment>
<dbReference type="InterPro" id="IPR000644">
    <property type="entry name" value="CBS_dom"/>
</dbReference>
<evidence type="ECO:0000256" key="7">
    <source>
        <dbReference type="ARBA" id="ARBA00023136"/>
    </source>
</evidence>
<evidence type="ECO:0000259" key="10">
    <source>
        <dbReference type="PROSITE" id="PS51371"/>
    </source>
</evidence>
<dbReference type="InterPro" id="IPR006667">
    <property type="entry name" value="SLC41_membr_dom"/>
</dbReference>
<keyword evidence="5 9" id="KW-0460">Magnesium</keyword>
<dbReference type="Pfam" id="PF01769">
    <property type="entry name" value="MgtE"/>
    <property type="match status" value="1"/>
</dbReference>
<evidence type="ECO:0000256" key="5">
    <source>
        <dbReference type="ARBA" id="ARBA00022842"/>
    </source>
</evidence>
<gene>
    <name evidence="11" type="primary">mgtE</name>
    <name evidence="11" type="ORF">PRVXT_001667</name>
</gene>
<dbReference type="Pfam" id="PF00571">
    <property type="entry name" value="CBS"/>
    <property type="match status" value="2"/>
</dbReference>
<feature type="transmembrane region" description="Helical" evidence="9">
    <location>
        <begin position="386"/>
        <end position="413"/>
    </location>
</feature>
<dbReference type="Gene3D" id="1.25.60.10">
    <property type="entry name" value="MgtE N-terminal domain-like"/>
    <property type="match status" value="1"/>
</dbReference>
<dbReference type="GO" id="GO:0015095">
    <property type="term" value="F:magnesium ion transmembrane transporter activity"/>
    <property type="evidence" value="ECO:0007669"/>
    <property type="project" value="UniProtKB-UniRule"/>
</dbReference>
<dbReference type="Pfam" id="PF03448">
    <property type="entry name" value="MgtE_N"/>
    <property type="match status" value="1"/>
</dbReference>
<dbReference type="AlphaFoldDB" id="A0AAU7VHY6"/>
<evidence type="ECO:0000256" key="3">
    <source>
        <dbReference type="ARBA" id="ARBA00022448"/>
    </source>
</evidence>
<dbReference type="GO" id="GO:0005886">
    <property type="term" value="C:plasma membrane"/>
    <property type="evidence" value="ECO:0007669"/>
    <property type="project" value="UniProtKB-SubCell"/>
</dbReference>
<dbReference type="SUPFAM" id="SSF54631">
    <property type="entry name" value="CBS-domain pair"/>
    <property type="match status" value="1"/>
</dbReference>
<dbReference type="InterPro" id="IPR036739">
    <property type="entry name" value="SLC41_membr_dom_sf"/>
</dbReference>
<feature type="domain" description="CBS" evidence="10">
    <location>
        <begin position="136"/>
        <end position="197"/>
    </location>
</feature>
<keyword evidence="4 9" id="KW-0812">Transmembrane</keyword>
<dbReference type="PROSITE" id="PS51371">
    <property type="entry name" value="CBS"/>
    <property type="match status" value="2"/>
</dbReference>
<keyword evidence="9" id="KW-0479">Metal-binding</keyword>
<protein>
    <recommendedName>
        <fullName evidence="9">Magnesium transporter MgtE</fullName>
    </recommendedName>
</protein>
<dbReference type="InterPro" id="IPR006669">
    <property type="entry name" value="MgtE_transporter"/>
</dbReference>
<dbReference type="PANTHER" id="PTHR43773:SF1">
    <property type="entry name" value="MAGNESIUM TRANSPORTER MGTE"/>
    <property type="match status" value="1"/>
</dbReference>
<keyword evidence="6 9" id="KW-1133">Transmembrane helix</keyword>
<evidence type="ECO:0000256" key="6">
    <source>
        <dbReference type="ARBA" id="ARBA00022989"/>
    </source>
</evidence>
<dbReference type="RefSeq" id="WP_350342434.1">
    <property type="nucleotide sequence ID" value="NZ_CP158367.1"/>
</dbReference>
<dbReference type="GO" id="GO:0046872">
    <property type="term" value="F:metal ion binding"/>
    <property type="evidence" value="ECO:0007669"/>
    <property type="project" value="UniProtKB-KW"/>
</dbReference>
<feature type="transmembrane region" description="Helical" evidence="9">
    <location>
        <begin position="420"/>
        <end position="442"/>
    </location>
</feature>
<dbReference type="SMART" id="SM00924">
    <property type="entry name" value="MgtE_N"/>
    <property type="match status" value="1"/>
</dbReference>
<organism evidence="11">
    <name type="scientific">Proteinivorax tanatarense</name>
    <dbReference type="NCBI Taxonomy" id="1260629"/>
    <lineage>
        <taxon>Bacteria</taxon>
        <taxon>Bacillati</taxon>
        <taxon>Bacillota</taxon>
        <taxon>Clostridia</taxon>
        <taxon>Eubacteriales</taxon>
        <taxon>Proteinivoracaceae</taxon>
        <taxon>Proteinivorax</taxon>
    </lineage>
</organism>